<dbReference type="InterPro" id="IPR025405">
    <property type="entry name" value="DUF4131"/>
</dbReference>
<dbReference type="NCBIfam" id="TIGR00360">
    <property type="entry name" value="ComEC_N-term"/>
    <property type="match status" value="1"/>
</dbReference>
<feature type="transmembrane region" description="Helical" evidence="6">
    <location>
        <begin position="378"/>
        <end position="398"/>
    </location>
</feature>
<evidence type="ECO:0000313" key="8">
    <source>
        <dbReference type="EMBL" id="MCB5362985.1"/>
    </source>
</evidence>
<accession>A0ABS8CAC0</accession>
<dbReference type="EMBL" id="JACDXW010000002">
    <property type="protein sequence ID" value="MCB5362985.1"/>
    <property type="molecule type" value="Genomic_DNA"/>
</dbReference>
<dbReference type="SMART" id="SM00849">
    <property type="entry name" value="Lactamase_B"/>
    <property type="match status" value="1"/>
</dbReference>
<dbReference type="InterPro" id="IPR036866">
    <property type="entry name" value="RibonucZ/Hydroxyglut_hydro"/>
</dbReference>
<dbReference type="SUPFAM" id="SSF56281">
    <property type="entry name" value="Metallo-hydrolase/oxidoreductase"/>
    <property type="match status" value="1"/>
</dbReference>
<evidence type="ECO:0000259" key="7">
    <source>
        <dbReference type="SMART" id="SM00849"/>
    </source>
</evidence>
<feature type="transmembrane region" description="Helical" evidence="6">
    <location>
        <begin position="57"/>
        <end position="76"/>
    </location>
</feature>
<dbReference type="PROSITE" id="PS51257">
    <property type="entry name" value="PROKAR_LIPOPROTEIN"/>
    <property type="match status" value="1"/>
</dbReference>
<evidence type="ECO:0000256" key="3">
    <source>
        <dbReference type="ARBA" id="ARBA00022692"/>
    </source>
</evidence>
<dbReference type="PANTHER" id="PTHR30619">
    <property type="entry name" value="DNA INTERNALIZATION/COMPETENCE PROTEIN COMEC/REC2"/>
    <property type="match status" value="1"/>
</dbReference>
<dbReference type="Proteomes" id="UP000776983">
    <property type="component" value="Unassembled WGS sequence"/>
</dbReference>
<keyword evidence="2" id="KW-1003">Cell membrane</keyword>
<feature type="transmembrane region" description="Helical" evidence="6">
    <location>
        <begin position="335"/>
        <end position="351"/>
    </location>
</feature>
<evidence type="ECO:0000313" key="9">
    <source>
        <dbReference type="Proteomes" id="UP000776983"/>
    </source>
</evidence>
<feature type="domain" description="Metallo-beta-lactamase" evidence="7">
    <location>
        <begin position="568"/>
        <end position="778"/>
    </location>
</feature>
<evidence type="ECO:0000256" key="4">
    <source>
        <dbReference type="ARBA" id="ARBA00022989"/>
    </source>
</evidence>
<keyword evidence="9" id="KW-1185">Reference proteome</keyword>
<keyword evidence="5 6" id="KW-0472">Membrane</keyword>
<dbReference type="PANTHER" id="PTHR30619:SF1">
    <property type="entry name" value="RECOMBINATION PROTEIN 2"/>
    <property type="match status" value="1"/>
</dbReference>
<feature type="transmembrane region" description="Helical" evidence="6">
    <location>
        <begin position="418"/>
        <end position="436"/>
    </location>
</feature>
<proteinExistence type="predicted"/>
<protein>
    <submittedName>
        <fullName evidence="8">DNA internalization-related competence protein ComEC/Rec2</fullName>
    </submittedName>
</protein>
<dbReference type="NCBIfam" id="TIGR00361">
    <property type="entry name" value="ComEC_Rec2"/>
    <property type="match status" value="1"/>
</dbReference>
<comment type="subcellular location">
    <subcellularLocation>
        <location evidence="1">Cell membrane</location>
        <topology evidence="1">Multi-pass membrane protein</topology>
    </subcellularLocation>
</comment>
<dbReference type="InterPro" id="IPR004797">
    <property type="entry name" value="Competence_ComEC/Rec2"/>
</dbReference>
<dbReference type="Gene3D" id="3.60.15.10">
    <property type="entry name" value="Ribonuclease Z/Hydroxyacylglutathione hydrolase-like"/>
    <property type="match status" value="1"/>
</dbReference>
<organism evidence="8 9">
    <name type="scientific">Mesopusillimonas faecipullorum</name>
    <dbReference type="NCBI Taxonomy" id="2755040"/>
    <lineage>
        <taxon>Bacteria</taxon>
        <taxon>Pseudomonadati</taxon>
        <taxon>Pseudomonadota</taxon>
        <taxon>Betaproteobacteria</taxon>
        <taxon>Burkholderiales</taxon>
        <taxon>Alcaligenaceae</taxon>
        <taxon>Mesopusillimonas</taxon>
    </lineage>
</organism>
<keyword evidence="3 6" id="KW-0812">Transmembrane</keyword>
<gene>
    <name evidence="8" type="ORF">H0484_04355</name>
</gene>
<evidence type="ECO:0000256" key="2">
    <source>
        <dbReference type="ARBA" id="ARBA00022475"/>
    </source>
</evidence>
<feature type="transmembrane region" description="Helical" evidence="6">
    <location>
        <begin position="512"/>
        <end position="529"/>
    </location>
</feature>
<reference evidence="8 9" key="1">
    <citation type="submission" date="2020-07" db="EMBL/GenBank/DDBJ databases">
        <title>Pusillimonas sp. nov., isolated from poultry manure in Taiwan.</title>
        <authorList>
            <person name="Lin S.-Y."/>
            <person name="Tang Y.-S."/>
            <person name="Young C.-C."/>
        </authorList>
    </citation>
    <scope>NUCLEOTIDE SEQUENCE [LARGE SCALE GENOMIC DNA]</scope>
    <source>
        <strain evidence="8 9">CC-YST705</strain>
    </source>
</reference>
<comment type="caution">
    <text evidence="8">The sequence shown here is derived from an EMBL/GenBank/DDBJ whole genome shotgun (WGS) entry which is preliminary data.</text>
</comment>
<feature type="transmembrane region" description="Helical" evidence="6">
    <location>
        <begin position="29"/>
        <end position="48"/>
    </location>
</feature>
<dbReference type="InterPro" id="IPR004477">
    <property type="entry name" value="ComEC_N"/>
</dbReference>
<keyword evidence="4 6" id="KW-1133">Transmembrane helix</keyword>
<dbReference type="CDD" id="cd07731">
    <property type="entry name" value="ComA-like_MBL-fold"/>
    <property type="match status" value="1"/>
</dbReference>
<dbReference type="InterPro" id="IPR035681">
    <property type="entry name" value="ComA-like_MBL"/>
</dbReference>
<feature type="transmembrane region" description="Helical" evidence="6">
    <location>
        <begin position="267"/>
        <end position="287"/>
    </location>
</feature>
<evidence type="ECO:0000256" key="1">
    <source>
        <dbReference type="ARBA" id="ARBA00004651"/>
    </source>
</evidence>
<evidence type="ECO:0000256" key="5">
    <source>
        <dbReference type="ARBA" id="ARBA00023136"/>
    </source>
</evidence>
<sequence length="834" mass="90225">MLGRTCMLATVLAAACVQRLPELPQNGGVWVGVVALLILAAGFWRAGVWSAYSAMGLAWRTLCVLACFLLMSVWAVERAQARLDDALGMQNDDKVSRVVLRVAQLVQESPDSRRFVADVLSSRVEGVPGRVEVAWHGPQFAGPYGHRGAPVSFPEIVPGQVWRMALNLRRVSGAHNPHGFDYEGHQFARGIRAQGSVRGTPELLEDADINSLSTLAERLRHRVREAMRPYLLDQAYAGVLLALTIGDQASIPSEQWEVFNRSGLTHLVSISGSHITMIAALGGWLMNAIWRRLSWRGRPMAERLPAQIVACLAALAVAWVYCLLAGWGVPARRTFLMLSVLAVAYAVRLPISASRLLSLAAMLVLVLDPWALMASGFWLSFGAVAVLFSLGSGAGQALAATPKRSKRQSLWNYLRQAAYLQLAISLALLPLLALWFNQLSLASPLANAYAIPLIGVGVTPLALLLGFAALVPGLDSLCMVLAWAAHGLLELCMPLTNALAALPWAVVDAASAPWGWMALALAGLALALMPRGWPLRPLAWLAMLPALCWRPTPLPEGEWRMTALDIGQGGAWVVQTARHTLLFDVGARHSATSDAGSRVVVPHLRAEGISAVSELIVSHADLDHVGGVRSLLDSVPVQRSFTSFDLAAFLRKEARQLGEQALPTFPHAMERCEQGRSWQVDGVHFDFIWPLAGAAGWPDARDTKARNANSCVLRVRGAYHSALLPGDVGAPQETRMVALGLVPPVDVMMAGHHGSRHSSAAAWVAASSPALVVAQAGRWNRYGHPHPDAIGRWRRQGSEFVSTSEQGAIIMHSTAQGLRWAGQKSLRRRYWHGA</sequence>
<dbReference type="InterPro" id="IPR001279">
    <property type="entry name" value="Metallo-B-lactamas"/>
</dbReference>
<dbReference type="Pfam" id="PF03772">
    <property type="entry name" value="Competence"/>
    <property type="match status" value="1"/>
</dbReference>
<feature type="transmembrane region" description="Helical" evidence="6">
    <location>
        <begin position="308"/>
        <end position="329"/>
    </location>
</feature>
<dbReference type="Pfam" id="PF00753">
    <property type="entry name" value="Lactamase_B"/>
    <property type="match status" value="1"/>
</dbReference>
<evidence type="ECO:0000256" key="6">
    <source>
        <dbReference type="SAM" id="Phobius"/>
    </source>
</evidence>
<dbReference type="RefSeq" id="WP_226953229.1">
    <property type="nucleotide sequence ID" value="NZ_JACDXW010000002.1"/>
</dbReference>
<name>A0ABS8CAC0_9BURK</name>
<dbReference type="Pfam" id="PF13567">
    <property type="entry name" value="DUF4131"/>
    <property type="match status" value="1"/>
</dbReference>
<feature type="transmembrane region" description="Helical" evidence="6">
    <location>
        <begin position="483"/>
        <end position="506"/>
    </location>
</feature>
<dbReference type="InterPro" id="IPR052159">
    <property type="entry name" value="Competence_DNA_uptake"/>
</dbReference>
<feature type="transmembrane region" description="Helical" evidence="6">
    <location>
        <begin position="448"/>
        <end position="471"/>
    </location>
</feature>